<evidence type="ECO:0000313" key="3">
    <source>
        <dbReference type="Proteomes" id="UP000038802"/>
    </source>
</evidence>
<reference evidence="3" key="1">
    <citation type="submission" date="2015-03" db="EMBL/GenBank/DDBJ databases">
        <authorList>
            <consortium name="Pathogen Informatics"/>
        </authorList>
    </citation>
    <scope>NUCLEOTIDE SEQUENCE [LARGE SCALE GENOMIC DNA]</scope>
    <source>
        <strain evidence="3">K00500041</strain>
    </source>
</reference>
<organism evidence="2 3">
    <name type="scientific">Mycobacterium tuberculosis</name>
    <dbReference type="NCBI Taxonomy" id="1773"/>
    <lineage>
        <taxon>Bacteria</taxon>
        <taxon>Bacillati</taxon>
        <taxon>Actinomycetota</taxon>
        <taxon>Actinomycetes</taxon>
        <taxon>Mycobacteriales</taxon>
        <taxon>Mycobacteriaceae</taxon>
        <taxon>Mycobacterium</taxon>
        <taxon>Mycobacterium tuberculosis complex</taxon>
    </lineage>
</organism>
<feature type="region of interest" description="Disordered" evidence="1">
    <location>
        <begin position="1"/>
        <end position="34"/>
    </location>
</feature>
<feature type="compositionally biased region" description="Low complexity" evidence="1">
    <location>
        <begin position="14"/>
        <end position="27"/>
    </location>
</feature>
<proteinExistence type="predicted"/>
<sequence length="102" mass="11140">MCSTATGTIPGNVGTTSRRSSRRLLGSQHLPTKRSYPRSALSTYLAFDALIAHGDRHDRNWAVHVPPLETKYVEALCPSFDHAASLGFTLTDQTPAQHLHDG</sequence>
<evidence type="ECO:0000256" key="1">
    <source>
        <dbReference type="SAM" id="MobiDB-lite"/>
    </source>
</evidence>
<dbReference type="AlphaFoldDB" id="A0A0U0SJ60"/>
<dbReference type="EMBL" id="CSAE01000714">
    <property type="protein sequence ID" value="COW80957.1"/>
    <property type="molecule type" value="Genomic_DNA"/>
</dbReference>
<accession>A0A0U0SJ60</accession>
<gene>
    <name evidence="2" type="ORF">ERS007703_04262</name>
</gene>
<evidence type="ECO:0000313" key="2">
    <source>
        <dbReference type="EMBL" id="COW80957.1"/>
    </source>
</evidence>
<dbReference type="STRING" id="115862.BBG46_05625"/>
<dbReference type="Gene3D" id="1.10.1070.20">
    <property type="match status" value="1"/>
</dbReference>
<name>A0A0U0SJ60_MYCTX</name>
<dbReference type="Proteomes" id="UP000038802">
    <property type="component" value="Unassembled WGS sequence"/>
</dbReference>
<protein>
    <submittedName>
        <fullName evidence="2">Uncharacterized protein</fullName>
    </submittedName>
</protein>